<gene>
    <name evidence="1" type="ORF">HaLaN_25038</name>
</gene>
<name>A0A699ZXS0_HAELA</name>
<dbReference type="EMBL" id="BLLF01003253">
    <property type="protein sequence ID" value="GFH26825.1"/>
    <property type="molecule type" value="Genomic_DNA"/>
</dbReference>
<accession>A0A699ZXS0</accession>
<keyword evidence="2" id="KW-1185">Reference proteome</keyword>
<sequence>MVDHAGQQLQTAFSNILSLLFAVRLKKSVSLAGANVLLITNEHQRKFEVANRWDALLPGPRRQKLASPRHRFAQTVDTDGVAISVMFLRPKPATPPAELPRMVKGMGAVNPLAHLHKEWLGVDPGKTNMATVAHEERNADGSVVSVWRRTLTTGQYHWDSGITRQAQATKIWLAKVNKQAKQRWPDRILTQAN</sequence>
<evidence type="ECO:0000313" key="1">
    <source>
        <dbReference type="EMBL" id="GFH26825.1"/>
    </source>
</evidence>
<dbReference type="AlphaFoldDB" id="A0A699ZXS0"/>
<dbReference type="Proteomes" id="UP000485058">
    <property type="component" value="Unassembled WGS sequence"/>
</dbReference>
<organism evidence="1 2">
    <name type="scientific">Haematococcus lacustris</name>
    <name type="common">Green alga</name>
    <name type="synonym">Haematococcus pluvialis</name>
    <dbReference type="NCBI Taxonomy" id="44745"/>
    <lineage>
        <taxon>Eukaryota</taxon>
        <taxon>Viridiplantae</taxon>
        <taxon>Chlorophyta</taxon>
        <taxon>core chlorophytes</taxon>
        <taxon>Chlorophyceae</taxon>
        <taxon>CS clade</taxon>
        <taxon>Chlamydomonadales</taxon>
        <taxon>Haematococcaceae</taxon>
        <taxon>Haematococcus</taxon>
    </lineage>
</organism>
<protein>
    <submittedName>
        <fullName evidence="1">Uncharacterized protein</fullName>
    </submittedName>
</protein>
<comment type="caution">
    <text evidence="1">The sequence shown here is derived from an EMBL/GenBank/DDBJ whole genome shotgun (WGS) entry which is preliminary data.</text>
</comment>
<evidence type="ECO:0000313" key="2">
    <source>
        <dbReference type="Proteomes" id="UP000485058"/>
    </source>
</evidence>
<reference evidence="1 2" key="1">
    <citation type="submission" date="2020-02" db="EMBL/GenBank/DDBJ databases">
        <title>Draft genome sequence of Haematococcus lacustris strain NIES-144.</title>
        <authorList>
            <person name="Morimoto D."/>
            <person name="Nakagawa S."/>
            <person name="Yoshida T."/>
            <person name="Sawayama S."/>
        </authorList>
    </citation>
    <scope>NUCLEOTIDE SEQUENCE [LARGE SCALE GENOMIC DNA]</scope>
    <source>
        <strain evidence="1 2">NIES-144</strain>
    </source>
</reference>
<proteinExistence type="predicted"/>